<organism evidence="4 5">
    <name type="scientific">Paenibacillus cisolokensis</name>
    <dbReference type="NCBI Taxonomy" id="1658519"/>
    <lineage>
        <taxon>Bacteria</taxon>
        <taxon>Bacillati</taxon>
        <taxon>Bacillota</taxon>
        <taxon>Bacilli</taxon>
        <taxon>Bacillales</taxon>
        <taxon>Paenibacillaceae</taxon>
        <taxon>Paenibacillus</taxon>
    </lineage>
</organism>
<feature type="chain" id="PRO_5046026662" description="ABC transporter substrate-binding protein" evidence="3">
    <location>
        <begin position="23"/>
        <end position="424"/>
    </location>
</feature>
<gene>
    <name evidence="4" type="ORF">PACILC2_31910</name>
</gene>
<evidence type="ECO:0008006" key="6">
    <source>
        <dbReference type="Google" id="ProtNLM"/>
    </source>
</evidence>
<dbReference type="InterPro" id="IPR050490">
    <property type="entry name" value="Bact_solute-bd_prot1"/>
</dbReference>
<name>A0ABQ4N9K4_9BACL</name>
<accession>A0ABQ4N9K4</accession>
<evidence type="ECO:0000256" key="2">
    <source>
        <dbReference type="ARBA" id="ARBA00022448"/>
    </source>
</evidence>
<evidence type="ECO:0000313" key="5">
    <source>
        <dbReference type="Proteomes" id="UP000680304"/>
    </source>
</evidence>
<protein>
    <recommendedName>
        <fullName evidence="6">ABC transporter substrate-binding protein</fullName>
    </recommendedName>
</protein>
<keyword evidence="3" id="KW-0732">Signal</keyword>
<evidence type="ECO:0000256" key="3">
    <source>
        <dbReference type="SAM" id="SignalP"/>
    </source>
</evidence>
<comment type="caution">
    <text evidence="4">The sequence shown here is derived from an EMBL/GenBank/DDBJ whole genome shotgun (WGS) entry which is preliminary data.</text>
</comment>
<dbReference type="EMBL" id="BOVJ01000102">
    <property type="protein sequence ID" value="GIQ64623.1"/>
    <property type="molecule type" value="Genomic_DNA"/>
</dbReference>
<keyword evidence="5" id="KW-1185">Reference proteome</keyword>
<evidence type="ECO:0000313" key="4">
    <source>
        <dbReference type="EMBL" id="GIQ64623.1"/>
    </source>
</evidence>
<dbReference type="PANTHER" id="PTHR43649:SF29">
    <property type="entry name" value="OSMOPROTECTIVE COMPOUNDS-BINDING PROTEIN GGTB"/>
    <property type="match status" value="1"/>
</dbReference>
<dbReference type="PROSITE" id="PS51257">
    <property type="entry name" value="PROKAR_LIPOPROTEIN"/>
    <property type="match status" value="1"/>
</dbReference>
<dbReference type="PANTHER" id="PTHR43649">
    <property type="entry name" value="ARABINOSE-BINDING PROTEIN-RELATED"/>
    <property type="match status" value="1"/>
</dbReference>
<comment type="similarity">
    <text evidence="1">Belongs to the bacterial solute-binding protein 1 family.</text>
</comment>
<sequence>MRKSWIRSGVVALIGLTLVSTACSNGNSENASTGPNDTAESGNKVKIEYFQMKPEVVDVVDELIAKFEAENPGIIVEQNNVPNPENVWSMRVSTNDAPDVFTHYPHNAVFQKMAQEGRVVDLTNDPLMANVQPAIADLSKIGGKNYMVPIGLATLGVYYNQEIFEKHHLQPPKTYAELIEISEKLLAAGVTPMYFHDKDFNGIRQEVVYKMGQTMPNIEQFLDDVMNGKAHITDNPDFKPFAQKLLDLRKYGQQDNMGTGYDDALRDFANGKAAMWFTGIWAIKEIKASNPDLKFAMFPLPTEDPADLKTQVSVDTAIGLPVGGKNEAEARKFIEFMSSKESVEAYLKTAGYPSGIKGVESGRPEIASLTDLIASGKVYPTIERLWPPGINAEVGKATQELFLTKDIDQYLNKLDTIFYNKFNQ</sequence>
<dbReference type="SUPFAM" id="SSF53850">
    <property type="entry name" value="Periplasmic binding protein-like II"/>
    <property type="match status" value="1"/>
</dbReference>
<evidence type="ECO:0000256" key="1">
    <source>
        <dbReference type="ARBA" id="ARBA00008520"/>
    </source>
</evidence>
<reference evidence="4 5" key="1">
    <citation type="submission" date="2021-04" db="EMBL/GenBank/DDBJ databases">
        <title>Draft genome sequence of Paenibacillus cisolokensis, LC2-13A.</title>
        <authorList>
            <person name="Uke A."/>
            <person name="Chhe C."/>
            <person name="Baramee S."/>
            <person name="Kosugi A."/>
        </authorList>
    </citation>
    <scope>NUCLEOTIDE SEQUENCE [LARGE SCALE GENOMIC DNA]</scope>
    <source>
        <strain evidence="4 5">LC2-13A</strain>
    </source>
</reference>
<proteinExistence type="inferred from homology"/>
<keyword evidence="2" id="KW-0813">Transport</keyword>
<dbReference type="Gene3D" id="3.40.190.10">
    <property type="entry name" value="Periplasmic binding protein-like II"/>
    <property type="match status" value="2"/>
</dbReference>
<dbReference type="InterPro" id="IPR006059">
    <property type="entry name" value="SBP"/>
</dbReference>
<dbReference type="Proteomes" id="UP000680304">
    <property type="component" value="Unassembled WGS sequence"/>
</dbReference>
<dbReference type="Pfam" id="PF01547">
    <property type="entry name" value="SBP_bac_1"/>
    <property type="match status" value="1"/>
</dbReference>
<feature type="signal peptide" evidence="3">
    <location>
        <begin position="1"/>
        <end position="22"/>
    </location>
</feature>